<organism evidence="1 2">
    <name type="scientific">Halalkalibacillus sediminis</name>
    <dbReference type="NCBI Taxonomy" id="2018042"/>
    <lineage>
        <taxon>Bacteria</taxon>
        <taxon>Bacillati</taxon>
        <taxon>Bacillota</taxon>
        <taxon>Bacilli</taxon>
        <taxon>Bacillales</taxon>
        <taxon>Bacillaceae</taxon>
        <taxon>Halalkalibacillus</taxon>
    </lineage>
</organism>
<keyword evidence="2" id="KW-1185">Reference proteome</keyword>
<gene>
    <name evidence="1" type="ORF">CEY16_03635</name>
</gene>
<dbReference type="RefSeq" id="WP_101330602.1">
    <property type="nucleotide sequence ID" value="NZ_PJNH01000001.1"/>
</dbReference>
<evidence type="ECO:0000313" key="2">
    <source>
        <dbReference type="Proteomes" id="UP000243524"/>
    </source>
</evidence>
<protein>
    <submittedName>
        <fullName evidence="1">Stage VI sporulation protein F</fullName>
    </submittedName>
</protein>
<dbReference type="Pfam" id="PF14069">
    <property type="entry name" value="SpoVIF"/>
    <property type="match status" value="1"/>
</dbReference>
<evidence type="ECO:0000313" key="1">
    <source>
        <dbReference type="EMBL" id="PKR78858.1"/>
    </source>
</evidence>
<reference evidence="1 2" key="1">
    <citation type="submission" date="2017-06" db="EMBL/GenBank/DDBJ databases">
        <title>the draft geome sequence of Illustriluteabacillus marina B3227.</title>
        <authorList>
            <person name="He R.-H."/>
            <person name="Du Z.-J."/>
        </authorList>
    </citation>
    <scope>NUCLEOTIDE SEQUENCE [LARGE SCALE GENOMIC DNA]</scope>
    <source>
        <strain evidence="1 2">B3227</strain>
    </source>
</reference>
<dbReference type="InterPro" id="IPR025942">
    <property type="entry name" value="SpoVIF"/>
</dbReference>
<dbReference type="AlphaFoldDB" id="A0A2I0QX27"/>
<comment type="caution">
    <text evidence="1">The sequence shown here is derived from an EMBL/GenBank/DDBJ whole genome shotgun (WGS) entry which is preliminary data.</text>
</comment>
<proteinExistence type="predicted"/>
<dbReference type="Proteomes" id="UP000243524">
    <property type="component" value="Unassembled WGS sequence"/>
</dbReference>
<dbReference type="EMBL" id="PJNH01000001">
    <property type="protein sequence ID" value="PKR78858.1"/>
    <property type="molecule type" value="Genomic_DNA"/>
</dbReference>
<accession>A0A2I0QX27</accession>
<dbReference type="OrthoDB" id="2474248at2"/>
<name>A0A2I0QX27_9BACI</name>
<sequence length="87" mass="10213">MNQEFQQSIFKHLNKKANISPHEIIQVAQSVQNADFSDERTVRKLVRQLAQMANKPMDQSKEDRIVEMITKNNKSIDQNTLQQIFKK</sequence>